<dbReference type="STRING" id="283909.R7TN28"/>
<dbReference type="AlphaFoldDB" id="R7TN28"/>
<reference evidence="10" key="3">
    <citation type="submission" date="2015-06" db="UniProtKB">
        <authorList>
            <consortium name="EnsemblMetazoa"/>
        </authorList>
    </citation>
    <scope>IDENTIFICATION</scope>
</reference>
<evidence type="ECO:0000256" key="3">
    <source>
        <dbReference type="ARBA" id="ARBA00023015"/>
    </source>
</evidence>
<dbReference type="PANTHER" id="PTHR11988">
    <property type="entry name" value="THYROTROPH EMBRYONIC FACTOR RELATED"/>
    <property type="match status" value="1"/>
</dbReference>
<dbReference type="OrthoDB" id="6022300at2759"/>
<keyword evidence="4" id="KW-0238">DNA-binding</keyword>
<evidence type="ECO:0000256" key="1">
    <source>
        <dbReference type="ARBA" id="ARBA00004123"/>
    </source>
</evidence>
<accession>R7TN28</accession>
<feature type="region of interest" description="Disordered" evidence="7">
    <location>
        <begin position="167"/>
        <end position="186"/>
    </location>
</feature>
<evidence type="ECO:0000256" key="4">
    <source>
        <dbReference type="ARBA" id="ARBA00023125"/>
    </source>
</evidence>
<feature type="region of interest" description="Disordered" evidence="7">
    <location>
        <begin position="61"/>
        <end position="161"/>
    </location>
</feature>
<keyword evidence="11" id="KW-1185">Reference proteome</keyword>
<keyword evidence="3" id="KW-0805">Transcription regulation</keyword>
<keyword evidence="5" id="KW-0804">Transcription</keyword>
<dbReference type="GO" id="GO:0000978">
    <property type="term" value="F:RNA polymerase II cis-regulatory region sequence-specific DNA binding"/>
    <property type="evidence" value="ECO:0007669"/>
    <property type="project" value="TreeGrafter"/>
</dbReference>
<dbReference type="GO" id="GO:0005634">
    <property type="term" value="C:nucleus"/>
    <property type="evidence" value="ECO:0007669"/>
    <property type="project" value="UniProtKB-SubCell"/>
</dbReference>
<protein>
    <recommendedName>
        <fullName evidence="8">BZIP domain-containing protein</fullName>
    </recommendedName>
</protein>
<dbReference type="SUPFAM" id="SSF57959">
    <property type="entry name" value="Leucine zipper domain"/>
    <property type="match status" value="1"/>
</dbReference>
<feature type="compositionally biased region" description="Low complexity" evidence="7">
    <location>
        <begin position="95"/>
        <end position="109"/>
    </location>
</feature>
<evidence type="ECO:0000256" key="5">
    <source>
        <dbReference type="ARBA" id="ARBA00023163"/>
    </source>
</evidence>
<proteinExistence type="inferred from homology"/>
<dbReference type="FunFam" id="1.20.5.170:FF:000007">
    <property type="entry name" value="hepatic leukemia factor isoform X2"/>
    <property type="match status" value="1"/>
</dbReference>
<dbReference type="Pfam" id="PF07716">
    <property type="entry name" value="bZIP_2"/>
    <property type="match status" value="1"/>
</dbReference>
<dbReference type="EMBL" id="AMQN01012001">
    <property type="status" value="NOT_ANNOTATED_CDS"/>
    <property type="molecule type" value="Genomic_DNA"/>
</dbReference>
<evidence type="ECO:0000256" key="2">
    <source>
        <dbReference type="ARBA" id="ARBA00009208"/>
    </source>
</evidence>
<reference evidence="11" key="1">
    <citation type="submission" date="2012-12" db="EMBL/GenBank/DDBJ databases">
        <authorList>
            <person name="Hellsten U."/>
            <person name="Grimwood J."/>
            <person name="Chapman J.A."/>
            <person name="Shapiro H."/>
            <person name="Aerts A."/>
            <person name="Otillar R.P."/>
            <person name="Terry A.Y."/>
            <person name="Boore J.L."/>
            <person name="Simakov O."/>
            <person name="Marletaz F."/>
            <person name="Cho S.-J."/>
            <person name="Edsinger-Gonzales E."/>
            <person name="Havlak P."/>
            <person name="Kuo D.-H."/>
            <person name="Larsson T."/>
            <person name="Lv J."/>
            <person name="Arendt D."/>
            <person name="Savage R."/>
            <person name="Osoegawa K."/>
            <person name="de Jong P."/>
            <person name="Lindberg D.R."/>
            <person name="Seaver E.C."/>
            <person name="Weisblat D.A."/>
            <person name="Putnam N.H."/>
            <person name="Grigoriev I.V."/>
            <person name="Rokhsar D.S."/>
        </authorList>
    </citation>
    <scope>NUCLEOTIDE SEQUENCE</scope>
    <source>
        <strain evidence="11">I ESC-2004</strain>
    </source>
</reference>
<evidence type="ECO:0000256" key="6">
    <source>
        <dbReference type="ARBA" id="ARBA00023242"/>
    </source>
</evidence>
<dbReference type="InterPro" id="IPR040223">
    <property type="entry name" value="PAR_bZIP"/>
</dbReference>
<evidence type="ECO:0000313" key="9">
    <source>
        <dbReference type="EMBL" id="ELT95044.1"/>
    </source>
</evidence>
<dbReference type="PANTHER" id="PTHR11988:SF56">
    <property type="entry name" value="TRANSCRIPTION FACTOR CES-2"/>
    <property type="match status" value="1"/>
</dbReference>
<name>R7TN28_CAPTE</name>
<feature type="region of interest" description="Disordered" evidence="7">
    <location>
        <begin position="1"/>
        <end position="45"/>
    </location>
</feature>
<dbReference type="InterPro" id="IPR004827">
    <property type="entry name" value="bZIP"/>
</dbReference>
<organism evidence="9">
    <name type="scientific">Capitella teleta</name>
    <name type="common">Polychaete worm</name>
    <dbReference type="NCBI Taxonomy" id="283909"/>
    <lineage>
        <taxon>Eukaryota</taxon>
        <taxon>Metazoa</taxon>
        <taxon>Spiralia</taxon>
        <taxon>Lophotrochozoa</taxon>
        <taxon>Annelida</taxon>
        <taxon>Polychaeta</taxon>
        <taxon>Sedentaria</taxon>
        <taxon>Scolecida</taxon>
        <taxon>Capitellidae</taxon>
        <taxon>Capitella</taxon>
    </lineage>
</organism>
<gene>
    <name evidence="9" type="ORF">CAPTEDRAFT_178189</name>
</gene>
<reference evidence="9 11" key="2">
    <citation type="journal article" date="2013" name="Nature">
        <title>Insights into bilaterian evolution from three spiralian genomes.</title>
        <authorList>
            <person name="Simakov O."/>
            <person name="Marletaz F."/>
            <person name="Cho S.J."/>
            <person name="Edsinger-Gonzales E."/>
            <person name="Havlak P."/>
            <person name="Hellsten U."/>
            <person name="Kuo D.H."/>
            <person name="Larsson T."/>
            <person name="Lv J."/>
            <person name="Arendt D."/>
            <person name="Savage R."/>
            <person name="Osoegawa K."/>
            <person name="de Jong P."/>
            <person name="Grimwood J."/>
            <person name="Chapman J.A."/>
            <person name="Shapiro H."/>
            <person name="Aerts A."/>
            <person name="Otillar R.P."/>
            <person name="Terry A.Y."/>
            <person name="Boore J.L."/>
            <person name="Grigoriev I.V."/>
            <person name="Lindberg D.R."/>
            <person name="Seaver E.C."/>
            <person name="Weisblat D.A."/>
            <person name="Putnam N.H."/>
            <person name="Rokhsar D.S."/>
        </authorList>
    </citation>
    <scope>NUCLEOTIDE SEQUENCE</scope>
    <source>
        <strain evidence="9 11">I ESC-2004</strain>
    </source>
</reference>
<evidence type="ECO:0000313" key="11">
    <source>
        <dbReference type="Proteomes" id="UP000014760"/>
    </source>
</evidence>
<keyword evidence="6" id="KW-0539">Nucleus</keyword>
<feature type="compositionally biased region" description="Polar residues" evidence="7">
    <location>
        <begin position="1"/>
        <end position="14"/>
    </location>
</feature>
<comment type="similarity">
    <text evidence="2">Belongs to the bZIP family. PAR subfamily.</text>
</comment>
<dbReference type="SMART" id="SM00338">
    <property type="entry name" value="BRLZ"/>
    <property type="match status" value="1"/>
</dbReference>
<dbReference type="Proteomes" id="UP000014760">
    <property type="component" value="Unassembled WGS sequence"/>
</dbReference>
<evidence type="ECO:0000313" key="10">
    <source>
        <dbReference type="EnsemblMetazoa" id="CapteP178189"/>
    </source>
</evidence>
<dbReference type="GO" id="GO:0000981">
    <property type="term" value="F:DNA-binding transcription factor activity, RNA polymerase II-specific"/>
    <property type="evidence" value="ECO:0007669"/>
    <property type="project" value="TreeGrafter"/>
</dbReference>
<dbReference type="InterPro" id="IPR046347">
    <property type="entry name" value="bZIP_sf"/>
</dbReference>
<dbReference type="PROSITE" id="PS50217">
    <property type="entry name" value="BZIP"/>
    <property type="match status" value="1"/>
</dbReference>
<dbReference type="HOGENOM" id="CLU_1227454_0_0_1"/>
<dbReference type="CDD" id="cd14695">
    <property type="entry name" value="bZIP_HLF"/>
    <property type="match status" value="1"/>
</dbReference>
<feature type="domain" description="BZIP" evidence="8">
    <location>
        <begin position="162"/>
        <end position="219"/>
    </location>
</feature>
<comment type="subcellular location">
    <subcellularLocation>
        <location evidence="1">Nucleus</location>
    </subcellularLocation>
</comment>
<sequence length="225" mass="24811">MKQQQQHQGKNGSTPRPFKTYPKDPLSLPLGVYNMPEMPPGVSPVDVAAANAMSANSEQLFSHYKHMVRQMQGDLSPGNRRSNQQKAVKERRSSDGSTSSQVSSTSAHSEQGSPAIPSHAPSGFSPPGGPGGQMPYPQTPSPKSSSGGSRKRPRTIPEELKDIAYWERRRKNNEAAKRSRDARRAKEDEIAIRAAFLEQENLKLRVEVAALKNETSKLRCMLYNS</sequence>
<evidence type="ECO:0000256" key="7">
    <source>
        <dbReference type="SAM" id="MobiDB-lite"/>
    </source>
</evidence>
<dbReference type="Gene3D" id="1.20.5.170">
    <property type="match status" value="1"/>
</dbReference>
<evidence type="ECO:0000259" key="8">
    <source>
        <dbReference type="PROSITE" id="PS50217"/>
    </source>
</evidence>
<feature type="compositionally biased region" description="Low complexity" evidence="7">
    <location>
        <begin position="133"/>
        <end position="148"/>
    </location>
</feature>
<dbReference type="EnsemblMetazoa" id="CapteT178189">
    <property type="protein sequence ID" value="CapteP178189"/>
    <property type="gene ID" value="CapteG178189"/>
</dbReference>
<dbReference type="EMBL" id="KB309231">
    <property type="protein sequence ID" value="ELT95044.1"/>
    <property type="molecule type" value="Genomic_DNA"/>
</dbReference>